<evidence type="ECO:0000313" key="2">
    <source>
        <dbReference type="Proteomes" id="UP000612362"/>
    </source>
</evidence>
<gene>
    <name evidence="1" type="ORF">KSX_23160</name>
</gene>
<keyword evidence="2" id="KW-1185">Reference proteome</keyword>
<comment type="caution">
    <text evidence="1">The sequence shown here is derived from an EMBL/GenBank/DDBJ whole genome shotgun (WGS) entry which is preliminary data.</text>
</comment>
<organism evidence="1 2">
    <name type="scientific">Ktedonospora formicarum</name>
    <dbReference type="NCBI Taxonomy" id="2778364"/>
    <lineage>
        <taxon>Bacteria</taxon>
        <taxon>Bacillati</taxon>
        <taxon>Chloroflexota</taxon>
        <taxon>Ktedonobacteria</taxon>
        <taxon>Ktedonobacterales</taxon>
        <taxon>Ktedonobacteraceae</taxon>
        <taxon>Ktedonospora</taxon>
    </lineage>
</organism>
<dbReference type="RefSeq" id="WP_220193569.1">
    <property type="nucleotide sequence ID" value="NZ_BNJF01000001.1"/>
</dbReference>
<dbReference type="AlphaFoldDB" id="A0A8J3I020"/>
<protein>
    <submittedName>
        <fullName evidence="1">Uncharacterized protein</fullName>
    </submittedName>
</protein>
<proteinExistence type="predicted"/>
<evidence type="ECO:0000313" key="1">
    <source>
        <dbReference type="EMBL" id="GHO44153.1"/>
    </source>
</evidence>
<reference evidence="1" key="1">
    <citation type="submission" date="2020-10" db="EMBL/GenBank/DDBJ databases">
        <title>Taxonomic study of unclassified bacteria belonging to the class Ktedonobacteria.</title>
        <authorList>
            <person name="Yabe S."/>
            <person name="Wang C.M."/>
            <person name="Zheng Y."/>
            <person name="Sakai Y."/>
            <person name="Cavaletti L."/>
            <person name="Monciardini P."/>
            <person name="Donadio S."/>
        </authorList>
    </citation>
    <scope>NUCLEOTIDE SEQUENCE</scope>
    <source>
        <strain evidence="1">SOSP1-1</strain>
    </source>
</reference>
<dbReference type="Proteomes" id="UP000612362">
    <property type="component" value="Unassembled WGS sequence"/>
</dbReference>
<accession>A0A8J3I020</accession>
<name>A0A8J3I020_9CHLR</name>
<dbReference type="EMBL" id="BNJF01000001">
    <property type="protein sequence ID" value="GHO44153.1"/>
    <property type="molecule type" value="Genomic_DNA"/>
</dbReference>
<sequence>MANTEEKYQALLKDLHELATYLHGRGDKTLALSQQFSVNAEKDPGNRAFDLNQARMLDYQHHIWHEIGSKVEQLLKLYERQ</sequence>